<keyword evidence="1" id="KW-0472">Membrane</keyword>
<dbReference type="Pfam" id="PF06580">
    <property type="entry name" value="His_kinase"/>
    <property type="match status" value="1"/>
</dbReference>
<name>A0A2S6HSW4_9FIRM</name>
<dbReference type="InterPro" id="IPR036890">
    <property type="entry name" value="HATPase_C_sf"/>
</dbReference>
<dbReference type="PANTHER" id="PTHR34220:SF7">
    <property type="entry name" value="SENSOR HISTIDINE KINASE YPDA"/>
    <property type="match status" value="1"/>
</dbReference>
<protein>
    <submittedName>
        <fullName evidence="3">Two-component system sensor histidine kinase YesM</fullName>
    </submittedName>
</protein>
<keyword evidence="4" id="KW-1185">Reference proteome</keyword>
<dbReference type="InterPro" id="IPR050640">
    <property type="entry name" value="Bact_2-comp_sensor_kinase"/>
</dbReference>
<organism evidence="3 4">
    <name type="scientific">Lacrimispora xylanisolvens</name>
    <dbReference type="NCBI Taxonomy" id="384636"/>
    <lineage>
        <taxon>Bacteria</taxon>
        <taxon>Bacillati</taxon>
        <taxon>Bacillota</taxon>
        <taxon>Clostridia</taxon>
        <taxon>Lachnospirales</taxon>
        <taxon>Lachnospiraceae</taxon>
        <taxon>Lacrimispora</taxon>
    </lineage>
</organism>
<feature type="domain" description="Histidine kinase/HSP90-like ATPase" evidence="2">
    <location>
        <begin position="485"/>
        <end position="595"/>
    </location>
</feature>
<dbReference type="GO" id="GO:0000155">
    <property type="term" value="F:phosphorelay sensor kinase activity"/>
    <property type="evidence" value="ECO:0007669"/>
    <property type="project" value="InterPro"/>
</dbReference>
<dbReference type="Pfam" id="PF02518">
    <property type="entry name" value="HATPase_c"/>
    <property type="match status" value="1"/>
</dbReference>
<accession>A0A2S6HSW4</accession>
<feature type="transmembrane region" description="Helical" evidence="1">
    <location>
        <begin position="20"/>
        <end position="39"/>
    </location>
</feature>
<keyword evidence="1" id="KW-1133">Transmembrane helix</keyword>
<evidence type="ECO:0000256" key="1">
    <source>
        <dbReference type="SAM" id="Phobius"/>
    </source>
</evidence>
<dbReference type="SUPFAM" id="SSF55874">
    <property type="entry name" value="ATPase domain of HSP90 chaperone/DNA topoisomerase II/histidine kinase"/>
    <property type="match status" value="1"/>
</dbReference>
<dbReference type="Gene3D" id="6.10.340.10">
    <property type="match status" value="1"/>
</dbReference>
<dbReference type="SMART" id="SM00387">
    <property type="entry name" value="HATPase_c"/>
    <property type="match status" value="1"/>
</dbReference>
<dbReference type="InterPro" id="IPR003594">
    <property type="entry name" value="HATPase_dom"/>
</dbReference>
<evidence type="ECO:0000259" key="2">
    <source>
        <dbReference type="SMART" id="SM00387"/>
    </source>
</evidence>
<dbReference type="GO" id="GO:0016020">
    <property type="term" value="C:membrane"/>
    <property type="evidence" value="ECO:0007669"/>
    <property type="project" value="InterPro"/>
</dbReference>
<sequence>MTGKRFMDIFTKVRVQKQLYLFFFIAIFIPVTTVGGYLICHTRAQLFDHYSKQTYSDNLRIKSLILDLTGNIYNKSQTLVSDQNLIKLLSTQYSTPDESRTAIHAYNGIETLLSGDASLRSIDVYTWNPTIADSTHIHPFTDTNQKQPWFKRACSSVTPFWTEELEKSKRYGTETQNLCLYTRIFLPKNHSYAILKLTVSSNHIRNRIENSSMHTVIWLNNEGIFYTSDKQAKTAGLEGYGYDTGGTGTYSGNIKLDNEIVIGTISSLSAFYCEDNFYMASLSYEGYPYLNRITGIYIVILSMVLIITSVFICVFSHYFSLRIVTLRESMHKASQGDYEITDSFHGTDEISDVFFDLKLMIHEILKKETSFYQAQLKTQDLINKQQQMEFKMLSSQINPHFLYNTLETIRMRSLKAGNTEVANGIKLLGKSMRYVLENTTTSVTSLAGELDYIETYLGIQKLRFHDRVNYFLKKHHELNLQDYQIIPLLLQPIVENALLHGLEDVEQNGKIIVKICLREEKLRIQIFDNGCGMTAKELEQINLGIGQPPCDSSHGIGLYNINQRIQLYYGSEFGLDIKSKKSMGTLVTMVIPAQKYMGGT</sequence>
<dbReference type="AlphaFoldDB" id="A0A2S6HSW4"/>
<gene>
    <name evidence="3" type="ORF">BXY41_10561</name>
</gene>
<keyword evidence="3" id="KW-0808">Transferase</keyword>
<comment type="caution">
    <text evidence="3">The sequence shown here is derived from an EMBL/GenBank/DDBJ whole genome shotgun (WGS) entry which is preliminary data.</text>
</comment>
<evidence type="ECO:0000313" key="3">
    <source>
        <dbReference type="EMBL" id="PPK80845.1"/>
    </source>
</evidence>
<keyword evidence="3" id="KW-0418">Kinase</keyword>
<keyword evidence="1" id="KW-0812">Transmembrane</keyword>
<reference evidence="3 4" key="1">
    <citation type="submission" date="2018-02" db="EMBL/GenBank/DDBJ databases">
        <title>Genomic Encyclopedia of Archaeal and Bacterial Type Strains, Phase II (KMG-II): from individual species to whole genera.</title>
        <authorList>
            <person name="Goeker M."/>
        </authorList>
    </citation>
    <scope>NUCLEOTIDE SEQUENCE [LARGE SCALE GENOMIC DNA]</scope>
    <source>
        <strain evidence="3 4">DSM 3808</strain>
    </source>
</reference>
<dbReference type="Proteomes" id="UP000237749">
    <property type="component" value="Unassembled WGS sequence"/>
</dbReference>
<dbReference type="Gene3D" id="3.30.565.10">
    <property type="entry name" value="Histidine kinase-like ATPase, C-terminal domain"/>
    <property type="match status" value="1"/>
</dbReference>
<dbReference type="PANTHER" id="PTHR34220">
    <property type="entry name" value="SENSOR HISTIDINE KINASE YPDA"/>
    <property type="match status" value="1"/>
</dbReference>
<proteinExistence type="predicted"/>
<dbReference type="EMBL" id="PTJA01000005">
    <property type="protein sequence ID" value="PPK80845.1"/>
    <property type="molecule type" value="Genomic_DNA"/>
</dbReference>
<evidence type="ECO:0000313" key="4">
    <source>
        <dbReference type="Proteomes" id="UP000237749"/>
    </source>
</evidence>
<feature type="transmembrane region" description="Helical" evidence="1">
    <location>
        <begin position="296"/>
        <end position="321"/>
    </location>
</feature>
<dbReference type="InterPro" id="IPR010559">
    <property type="entry name" value="Sig_transdc_His_kin_internal"/>
</dbReference>